<dbReference type="EMBL" id="CAEZYR010000179">
    <property type="protein sequence ID" value="CAB4770509.1"/>
    <property type="molecule type" value="Genomic_DNA"/>
</dbReference>
<dbReference type="Pfam" id="PF00672">
    <property type="entry name" value="HAMP"/>
    <property type="match status" value="1"/>
</dbReference>
<dbReference type="PANTHER" id="PTHR45436">
    <property type="entry name" value="SENSOR HISTIDINE KINASE YKOH"/>
    <property type="match status" value="1"/>
</dbReference>
<dbReference type="SUPFAM" id="SSF55874">
    <property type="entry name" value="ATPase domain of HSP90 chaperone/DNA topoisomerase II/histidine kinase"/>
    <property type="match status" value="1"/>
</dbReference>
<gene>
    <name evidence="15" type="ORF">UFOPK2754_03068</name>
    <name evidence="16" type="ORF">UFOPK3139_02507</name>
    <name evidence="17" type="ORF">UFOPK3543_02093</name>
    <name evidence="18" type="ORF">UFOPK3967_01920</name>
</gene>
<keyword evidence="10" id="KW-0902">Two-component regulatory system</keyword>
<evidence type="ECO:0000256" key="9">
    <source>
        <dbReference type="ARBA" id="ARBA00022989"/>
    </source>
</evidence>
<evidence type="ECO:0000256" key="10">
    <source>
        <dbReference type="ARBA" id="ARBA00023012"/>
    </source>
</evidence>
<dbReference type="InterPro" id="IPR005467">
    <property type="entry name" value="His_kinase_dom"/>
</dbReference>
<dbReference type="PRINTS" id="PR00344">
    <property type="entry name" value="BCTRLSENSOR"/>
</dbReference>
<dbReference type="InterPro" id="IPR036890">
    <property type="entry name" value="HATPase_C_sf"/>
</dbReference>
<evidence type="ECO:0000313" key="16">
    <source>
        <dbReference type="EMBL" id="CAB4835549.1"/>
    </source>
</evidence>
<dbReference type="SMART" id="SM00388">
    <property type="entry name" value="HisKA"/>
    <property type="match status" value="1"/>
</dbReference>
<dbReference type="Gene3D" id="3.30.565.10">
    <property type="entry name" value="Histidine kinase-like ATPase, C-terminal domain"/>
    <property type="match status" value="1"/>
</dbReference>
<dbReference type="InterPro" id="IPR003660">
    <property type="entry name" value="HAMP_dom"/>
</dbReference>
<keyword evidence="7 12" id="KW-0812">Transmembrane</keyword>
<dbReference type="EC" id="2.7.13.3" evidence="3"/>
<dbReference type="SMART" id="SM00304">
    <property type="entry name" value="HAMP"/>
    <property type="match status" value="1"/>
</dbReference>
<evidence type="ECO:0000259" key="14">
    <source>
        <dbReference type="PROSITE" id="PS50885"/>
    </source>
</evidence>
<dbReference type="Gene3D" id="6.10.340.10">
    <property type="match status" value="1"/>
</dbReference>
<dbReference type="EMBL" id="CAFABA010000131">
    <property type="protein sequence ID" value="CAB4835549.1"/>
    <property type="molecule type" value="Genomic_DNA"/>
</dbReference>
<evidence type="ECO:0000256" key="1">
    <source>
        <dbReference type="ARBA" id="ARBA00000085"/>
    </source>
</evidence>
<feature type="domain" description="Histidine kinase" evidence="13">
    <location>
        <begin position="246"/>
        <end position="450"/>
    </location>
</feature>
<dbReference type="CDD" id="cd06225">
    <property type="entry name" value="HAMP"/>
    <property type="match status" value="1"/>
</dbReference>
<dbReference type="PANTHER" id="PTHR45436:SF5">
    <property type="entry name" value="SENSOR HISTIDINE KINASE TRCS"/>
    <property type="match status" value="1"/>
</dbReference>
<evidence type="ECO:0000313" key="15">
    <source>
        <dbReference type="EMBL" id="CAB4770509.1"/>
    </source>
</evidence>
<dbReference type="Gene3D" id="1.10.287.130">
    <property type="match status" value="1"/>
</dbReference>
<evidence type="ECO:0000313" key="18">
    <source>
        <dbReference type="EMBL" id="CAB5005226.1"/>
    </source>
</evidence>
<dbReference type="InterPro" id="IPR050428">
    <property type="entry name" value="TCS_sensor_his_kinase"/>
</dbReference>
<accession>A0A6J7PIJ7</accession>
<comment type="subcellular location">
    <subcellularLocation>
        <location evidence="2">Cell membrane</location>
        <topology evidence="2">Multi-pass membrane protein</topology>
    </subcellularLocation>
</comment>
<keyword evidence="11 12" id="KW-0472">Membrane</keyword>
<evidence type="ECO:0000256" key="2">
    <source>
        <dbReference type="ARBA" id="ARBA00004651"/>
    </source>
</evidence>
<keyword evidence="6" id="KW-0808">Transferase</keyword>
<evidence type="ECO:0000256" key="3">
    <source>
        <dbReference type="ARBA" id="ARBA00012438"/>
    </source>
</evidence>
<dbReference type="SUPFAM" id="SSF47384">
    <property type="entry name" value="Homodimeric domain of signal transducing histidine kinase"/>
    <property type="match status" value="1"/>
</dbReference>
<dbReference type="CDD" id="cd00075">
    <property type="entry name" value="HATPase"/>
    <property type="match status" value="1"/>
</dbReference>
<dbReference type="GO" id="GO:0000155">
    <property type="term" value="F:phosphorelay sensor kinase activity"/>
    <property type="evidence" value="ECO:0007669"/>
    <property type="project" value="InterPro"/>
</dbReference>
<evidence type="ECO:0000313" key="17">
    <source>
        <dbReference type="EMBL" id="CAB4921151.1"/>
    </source>
</evidence>
<feature type="domain" description="HAMP" evidence="14">
    <location>
        <begin position="186"/>
        <end position="238"/>
    </location>
</feature>
<organism evidence="18">
    <name type="scientific">freshwater metagenome</name>
    <dbReference type="NCBI Taxonomy" id="449393"/>
    <lineage>
        <taxon>unclassified sequences</taxon>
        <taxon>metagenomes</taxon>
        <taxon>ecological metagenomes</taxon>
    </lineage>
</organism>
<keyword evidence="4" id="KW-1003">Cell membrane</keyword>
<dbReference type="CDD" id="cd00082">
    <property type="entry name" value="HisKA"/>
    <property type="match status" value="1"/>
</dbReference>
<evidence type="ECO:0000259" key="13">
    <source>
        <dbReference type="PROSITE" id="PS50109"/>
    </source>
</evidence>
<dbReference type="SUPFAM" id="SSF158472">
    <property type="entry name" value="HAMP domain-like"/>
    <property type="match status" value="1"/>
</dbReference>
<reference evidence="18" key="1">
    <citation type="submission" date="2020-05" db="EMBL/GenBank/DDBJ databases">
        <authorList>
            <person name="Chiriac C."/>
            <person name="Salcher M."/>
            <person name="Ghai R."/>
            <person name="Kavagutti S V."/>
        </authorList>
    </citation>
    <scope>NUCLEOTIDE SEQUENCE</scope>
</reference>
<evidence type="ECO:0000256" key="8">
    <source>
        <dbReference type="ARBA" id="ARBA00022777"/>
    </source>
</evidence>
<dbReference type="Pfam" id="PF02518">
    <property type="entry name" value="HATPase_c"/>
    <property type="match status" value="1"/>
</dbReference>
<dbReference type="EMBL" id="CAFBOS010000126">
    <property type="protein sequence ID" value="CAB5005226.1"/>
    <property type="molecule type" value="Genomic_DNA"/>
</dbReference>
<dbReference type="InterPro" id="IPR029151">
    <property type="entry name" value="Sensor-like_sf"/>
</dbReference>
<dbReference type="Pfam" id="PF00512">
    <property type="entry name" value="HisKA"/>
    <property type="match status" value="1"/>
</dbReference>
<dbReference type="InterPro" id="IPR036097">
    <property type="entry name" value="HisK_dim/P_sf"/>
</dbReference>
<evidence type="ECO:0000256" key="12">
    <source>
        <dbReference type="SAM" id="Phobius"/>
    </source>
</evidence>
<evidence type="ECO:0000256" key="5">
    <source>
        <dbReference type="ARBA" id="ARBA00022553"/>
    </source>
</evidence>
<dbReference type="PROSITE" id="PS50109">
    <property type="entry name" value="HIS_KIN"/>
    <property type="match status" value="1"/>
</dbReference>
<proteinExistence type="predicted"/>
<dbReference type="AlphaFoldDB" id="A0A6J7PIJ7"/>
<evidence type="ECO:0000256" key="7">
    <source>
        <dbReference type="ARBA" id="ARBA00022692"/>
    </source>
</evidence>
<feature type="transmembrane region" description="Helical" evidence="12">
    <location>
        <begin position="163"/>
        <end position="185"/>
    </location>
</feature>
<evidence type="ECO:0000256" key="11">
    <source>
        <dbReference type="ARBA" id="ARBA00023136"/>
    </source>
</evidence>
<name>A0A6J7PIJ7_9ZZZZ</name>
<protein>
    <recommendedName>
        <fullName evidence="3">histidine kinase</fullName>
        <ecNumber evidence="3">2.7.13.3</ecNumber>
    </recommendedName>
</protein>
<sequence>MTRRLVLSYLVITLFVLAVLEIPLGITFASSEEVRLFTDIERDARVLATVYEDHLEHEGVVLGPEESLDYASRTGGRVVVVDRLGTSLLDTSPALELGRDFSSRPEIAQALNGGLATGSRPSETLQAELIYVAVPIGSGGRVYGAIRISYPRSTLDDRVRNNWIRLAVLSVVAVGAVLIVGWMIARSVTRPVRALQLASARVADGKLSTRVDPDGPPELRLLAGAFNDMTERVESMVHREKAFSADASHQLRTPLTALRLRLEAIEYSIDDTGRADLDAALRETERLSNIVDALLALARSAGGTAPLVDVDLAAIARERVETWRPLADERSIRLDYQGPVTVPAVAMNGAVDQILDNLLSNALEVAPDGSSIRVVGAATTAAASLSVIDEGPGMTDDEIARAFDRFFTTNGTGLGLAIARQLAQASRGSARLRRTIGGGLEVSITLRSTAERSPR</sequence>
<dbReference type="InterPro" id="IPR003594">
    <property type="entry name" value="HATPase_dom"/>
</dbReference>
<dbReference type="SUPFAM" id="SSF103190">
    <property type="entry name" value="Sensory domain-like"/>
    <property type="match status" value="1"/>
</dbReference>
<evidence type="ECO:0000256" key="6">
    <source>
        <dbReference type="ARBA" id="ARBA00022679"/>
    </source>
</evidence>
<keyword evidence="8" id="KW-0418">Kinase</keyword>
<dbReference type="GO" id="GO:0005886">
    <property type="term" value="C:plasma membrane"/>
    <property type="evidence" value="ECO:0007669"/>
    <property type="project" value="UniProtKB-SubCell"/>
</dbReference>
<dbReference type="PROSITE" id="PS50885">
    <property type="entry name" value="HAMP"/>
    <property type="match status" value="1"/>
</dbReference>
<keyword evidence="9 12" id="KW-1133">Transmembrane helix</keyword>
<dbReference type="SMART" id="SM00387">
    <property type="entry name" value="HATPase_c"/>
    <property type="match status" value="1"/>
</dbReference>
<dbReference type="EMBL" id="CAFBMH010000090">
    <property type="protein sequence ID" value="CAB4921151.1"/>
    <property type="molecule type" value="Genomic_DNA"/>
</dbReference>
<dbReference type="InterPro" id="IPR004358">
    <property type="entry name" value="Sig_transdc_His_kin-like_C"/>
</dbReference>
<comment type="catalytic activity">
    <reaction evidence="1">
        <text>ATP + protein L-histidine = ADP + protein N-phospho-L-histidine.</text>
        <dbReference type="EC" id="2.7.13.3"/>
    </reaction>
</comment>
<dbReference type="InterPro" id="IPR003661">
    <property type="entry name" value="HisK_dim/P_dom"/>
</dbReference>
<evidence type="ECO:0000256" key="4">
    <source>
        <dbReference type="ARBA" id="ARBA00022475"/>
    </source>
</evidence>
<keyword evidence="5" id="KW-0597">Phosphoprotein</keyword>